<feature type="compositionally biased region" description="Basic residues" evidence="1">
    <location>
        <begin position="68"/>
        <end position="80"/>
    </location>
</feature>
<dbReference type="OrthoDB" id="10627705at2759"/>
<keyword evidence="2" id="KW-0732">Signal</keyword>
<evidence type="ECO:0000256" key="1">
    <source>
        <dbReference type="SAM" id="MobiDB-lite"/>
    </source>
</evidence>
<comment type="caution">
    <text evidence="3">The sequence shown here is derived from an EMBL/GenBank/DDBJ whole genome shotgun (WGS) entry which is preliminary data.</text>
</comment>
<feature type="region of interest" description="Disordered" evidence="1">
    <location>
        <begin position="56"/>
        <end position="169"/>
    </location>
</feature>
<feature type="compositionally biased region" description="Polar residues" evidence="1">
    <location>
        <begin position="909"/>
        <end position="946"/>
    </location>
</feature>
<feature type="region of interest" description="Disordered" evidence="1">
    <location>
        <begin position="569"/>
        <end position="600"/>
    </location>
</feature>
<dbReference type="EMBL" id="LNZH02000027">
    <property type="protein sequence ID" value="OCB92149.1"/>
    <property type="molecule type" value="Genomic_DNA"/>
</dbReference>
<evidence type="ECO:0000313" key="3">
    <source>
        <dbReference type="EMBL" id="OCB92149.1"/>
    </source>
</evidence>
<feature type="compositionally biased region" description="Basic and acidic residues" evidence="1">
    <location>
        <begin position="84"/>
        <end position="98"/>
    </location>
</feature>
<dbReference type="Proteomes" id="UP000757232">
    <property type="component" value="Unassembled WGS sequence"/>
</dbReference>
<protein>
    <submittedName>
        <fullName evidence="3">Uncharacterized protein</fullName>
    </submittedName>
</protein>
<evidence type="ECO:0000313" key="4">
    <source>
        <dbReference type="Proteomes" id="UP000757232"/>
    </source>
</evidence>
<dbReference type="AlphaFoldDB" id="A0A9Q5NFC0"/>
<sequence length="976" mass="106021">MTWLMTVMTPMLYITLLFLLEGIVGLLQTHQYSVLSEPPNGASTLEPSSATYQTSIEAEGNQDDAGPKRKKKSSKKRKAAKSQATEDARGLSKDEINRWRSSTSRTTHRRRASSHDDYDSTPTNRFSARFDDEIYTPPRRMAPSETTPQERVEPIGDSHTESPPEPRQHFMNSRKAHQWFYTVYRNVIEYERRDLFLHQGGLPHEFAYILAQGWIDLSECVKWKDGRHTIGQGIFDLAAQSRRGEEWMQSPFDIPMGEAELGAFTTSWMNIERSPEERLPYAWSLDREDRVKYGPFGPALAHFARPDRLERIVDGLINRKDDVDMSCFPGHVKSIFDLLAISDESDDDLDFETDSQGTMESQDPAEAVNGPQEFSVDSHPPLEDIEEERTRAEIRRLADEKKKLAEQLEEALAQDDEPGDIATETSGVLHGPAPNDASGTVASQDASRNGHEVALAEQLGPDAATTPVEPEATNMADETCTQEETPLTTLNTEYQQSVVPLSTPGPSPGQQDMFAGETPPASLKVDDQQFAAQPPAPELGPGEQDPFAGMSELDALEKAVKMFLAGTATNAEGTGSSDNKTSSEGSLQGQAQSGQDSSTSHVIQGGFAISSSNQISDVDEFARSLEAELDHEPEQGDGDCNMDGPTPVAQQSGPTTRDMDIQCTDASQFTFQSAPLGYMGIDDVEMAAPPMPEYDMLPEVEEPMVQMDCEYAPLHWSPPAQTAFSCPQQWGYFGLQPFVAVSEATPIKEEEMVDAAPMPEPAPVRSTALPLIQRLLRQKSEGMQGITPVGAPSDAPLPPQPDVSRSNTQSGVPQIVISPPAPVFDCHDTTGSATQCPTAVPSVMNVVGGSIHKGDHQLPNDPKSSSESPYRVSHSFVPPSEKSSVILADNTANDLPDYASDDDKENAAPSGSSKAGLSASVNHSSPFLTGSSAIPSSKTSIESASPSLAPAQKSADSQSVLDLLREVEVQANTMPT</sequence>
<feature type="region of interest" description="Disordered" evidence="1">
    <location>
        <begin position="784"/>
        <end position="812"/>
    </location>
</feature>
<feature type="region of interest" description="Disordered" evidence="1">
    <location>
        <begin position="411"/>
        <end position="553"/>
    </location>
</feature>
<feature type="chain" id="PRO_5040435507" evidence="2">
    <location>
        <begin position="26"/>
        <end position="976"/>
    </location>
</feature>
<feature type="region of interest" description="Disordered" evidence="1">
    <location>
        <begin position="347"/>
        <end position="386"/>
    </location>
</feature>
<evidence type="ECO:0000256" key="2">
    <source>
        <dbReference type="SAM" id="SignalP"/>
    </source>
</evidence>
<name>A0A9Q5NFC0_SANBA</name>
<feature type="region of interest" description="Disordered" evidence="1">
    <location>
        <begin position="848"/>
        <end position="959"/>
    </location>
</feature>
<proteinExistence type="predicted"/>
<accession>A0A9Q5NFC0</accession>
<feature type="compositionally biased region" description="Polar residues" evidence="1">
    <location>
        <begin position="803"/>
        <end position="812"/>
    </location>
</feature>
<feature type="signal peptide" evidence="2">
    <location>
        <begin position="1"/>
        <end position="25"/>
    </location>
</feature>
<keyword evidence="4" id="KW-1185">Reference proteome</keyword>
<feature type="compositionally biased region" description="Polar residues" evidence="1">
    <location>
        <begin position="482"/>
        <end position="500"/>
    </location>
</feature>
<reference evidence="3" key="1">
    <citation type="submission" date="2016-06" db="EMBL/GenBank/DDBJ databases">
        <title>Draft Genome sequence of the fungus Inonotus baumii.</title>
        <authorList>
            <person name="Zhu H."/>
            <person name="Lin W."/>
        </authorList>
    </citation>
    <scope>NUCLEOTIDE SEQUENCE</scope>
    <source>
        <strain evidence="3">821</strain>
    </source>
</reference>
<organism evidence="3 4">
    <name type="scientific">Sanghuangporus baumii</name>
    <name type="common">Phellinus baumii</name>
    <dbReference type="NCBI Taxonomy" id="108892"/>
    <lineage>
        <taxon>Eukaryota</taxon>
        <taxon>Fungi</taxon>
        <taxon>Dikarya</taxon>
        <taxon>Basidiomycota</taxon>
        <taxon>Agaricomycotina</taxon>
        <taxon>Agaricomycetes</taxon>
        <taxon>Hymenochaetales</taxon>
        <taxon>Hymenochaetaceae</taxon>
        <taxon>Sanghuangporus</taxon>
    </lineage>
</organism>
<feature type="compositionally biased region" description="Polar residues" evidence="1">
    <location>
        <begin position="437"/>
        <end position="447"/>
    </location>
</feature>
<feature type="compositionally biased region" description="Basic and acidic residues" evidence="1">
    <location>
        <begin position="148"/>
        <end position="168"/>
    </location>
</feature>
<gene>
    <name evidence="3" type="ORF">A7U60_g504</name>
</gene>